<feature type="transmembrane region" description="Helical" evidence="18">
    <location>
        <begin position="241"/>
        <end position="260"/>
    </location>
</feature>
<dbReference type="EMBL" id="JASBNA010000014">
    <property type="protein sequence ID" value="KAK7687282.1"/>
    <property type="molecule type" value="Genomic_DNA"/>
</dbReference>
<evidence type="ECO:0000256" key="7">
    <source>
        <dbReference type="ARBA" id="ARBA00022737"/>
    </source>
</evidence>
<dbReference type="GO" id="GO:0016020">
    <property type="term" value="C:membrane"/>
    <property type="evidence" value="ECO:0007669"/>
    <property type="project" value="UniProtKB-SubCell"/>
</dbReference>
<dbReference type="GO" id="GO:0055070">
    <property type="term" value="P:copper ion homeostasis"/>
    <property type="evidence" value="ECO:0007669"/>
    <property type="project" value="TreeGrafter"/>
</dbReference>
<evidence type="ECO:0000259" key="19">
    <source>
        <dbReference type="PROSITE" id="PS50846"/>
    </source>
</evidence>
<dbReference type="SUPFAM" id="SSF56784">
    <property type="entry name" value="HAD-like"/>
    <property type="match status" value="1"/>
</dbReference>
<dbReference type="Gene3D" id="2.70.150.10">
    <property type="entry name" value="Calcium-transporting ATPase, cytoplasmic transduction domain A"/>
    <property type="match status" value="1"/>
</dbReference>
<dbReference type="CDD" id="cd00371">
    <property type="entry name" value="HMA"/>
    <property type="match status" value="2"/>
</dbReference>
<dbReference type="InterPro" id="IPR059000">
    <property type="entry name" value="ATPase_P-type_domA"/>
</dbReference>
<dbReference type="SUPFAM" id="SSF81665">
    <property type="entry name" value="Calcium ATPase, transmembrane domain M"/>
    <property type="match status" value="1"/>
</dbReference>
<evidence type="ECO:0000256" key="4">
    <source>
        <dbReference type="ARBA" id="ARBA00022448"/>
    </source>
</evidence>
<dbReference type="NCBIfam" id="TIGR01494">
    <property type="entry name" value="ATPase_P-type"/>
    <property type="match status" value="2"/>
</dbReference>
<dbReference type="InterPro" id="IPR036163">
    <property type="entry name" value="HMA_dom_sf"/>
</dbReference>
<feature type="transmembrane region" description="Helical" evidence="18">
    <location>
        <begin position="873"/>
        <end position="896"/>
    </location>
</feature>
<dbReference type="InterPro" id="IPR006121">
    <property type="entry name" value="HMA_dom"/>
</dbReference>
<feature type="transmembrane region" description="Helical" evidence="18">
    <location>
        <begin position="902"/>
        <end position="924"/>
    </location>
</feature>
<dbReference type="PROSITE" id="PS50846">
    <property type="entry name" value="HMA_2"/>
    <property type="match status" value="2"/>
</dbReference>
<dbReference type="SUPFAM" id="SSF81660">
    <property type="entry name" value="Metal cation-transporting ATPase, ATP-binding domain N"/>
    <property type="match status" value="1"/>
</dbReference>
<reference evidence="20 21" key="1">
    <citation type="submission" date="2022-09" db="EMBL/GenBank/DDBJ databases">
        <authorList>
            <person name="Palmer J.M."/>
        </authorList>
    </citation>
    <scope>NUCLEOTIDE SEQUENCE [LARGE SCALE GENOMIC DNA]</scope>
    <source>
        <strain evidence="20 21">DSM 7382</strain>
    </source>
</reference>
<dbReference type="Proteomes" id="UP001385951">
    <property type="component" value="Unassembled WGS sequence"/>
</dbReference>
<feature type="transmembrane region" description="Helical" evidence="18">
    <location>
        <begin position="469"/>
        <end position="491"/>
    </location>
</feature>
<keyword evidence="5 18" id="KW-0812">Transmembrane</keyword>
<dbReference type="Pfam" id="PF00702">
    <property type="entry name" value="Hydrolase"/>
    <property type="match status" value="1"/>
</dbReference>
<dbReference type="PRINTS" id="PR00943">
    <property type="entry name" value="CUATPASE"/>
</dbReference>
<gene>
    <name evidence="20" type="ORF">QCA50_009787</name>
</gene>
<evidence type="ECO:0000256" key="12">
    <source>
        <dbReference type="ARBA" id="ARBA00022967"/>
    </source>
</evidence>
<proteinExistence type="inferred from homology"/>
<keyword evidence="16 18" id="KW-0472">Membrane</keyword>
<dbReference type="PROSITE" id="PS01047">
    <property type="entry name" value="HMA_1"/>
    <property type="match status" value="2"/>
</dbReference>
<dbReference type="FunFam" id="3.30.70.100:FF:000001">
    <property type="entry name" value="ATPase copper transporting beta"/>
    <property type="match status" value="1"/>
</dbReference>
<dbReference type="NCBIfam" id="TIGR01525">
    <property type="entry name" value="ATPase-IB_hvy"/>
    <property type="match status" value="1"/>
</dbReference>
<dbReference type="FunFam" id="2.70.150.10:FF:000002">
    <property type="entry name" value="Copper-transporting ATPase 1, putative"/>
    <property type="match status" value="1"/>
</dbReference>
<evidence type="ECO:0000256" key="14">
    <source>
        <dbReference type="ARBA" id="ARBA00023008"/>
    </source>
</evidence>
<dbReference type="SUPFAM" id="SSF55008">
    <property type="entry name" value="HMA, heavy metal-associated domain"/>
    <property type="match status" value="2"/>
</dbReference>
<dbReference type="GO" id="GO:0140581">
    <property type="term" value="F:P-type monovalent copper transporter activity"/>
    <property type="evidence" value="ECO:0007669"/>
    <property type="project" value="UniProtKB-EC"/>
</dbReference>
<dbReference type="InterPro" id="IPR023214">
    <property type="entry name" value="HAD_sf"/>
</dbReference>
<dbReference type="AlphaFoldDB" id="A0AAW0GBI9"/>
<dbReference type="SUPFAM" id="SSF81653">
    <property type="entry name" value="Calcium ATPase, transduction domain A"/>
    <property type="match status" value="1"/>
</dbReference>
<evidence type="ECO:0000256" key="2">
    <source>
        <dbReference type="ARBA" id="ARBA00006024"/>
    </source>
</evidence>
<evidence type="ECO:0000256" key="6">
    <source>
        <dbReference type="ARBA" id="ARBA00022723"/>
    </source>
</evidence>
<keyword evidence="10 18" id="KW-0067">ATP-binding</keyword>
<dbReference type="GO" id="GO:0012505">
    <property type="term" value="C:endomembrane system"/>
    <property type="evidence" value="ECO:0007669"/>
    <property type="project" value="UniProtKB-SubCell"/>
</dbReference>
<dbReference type="GO" id="GO:0005524">
    <property type="term" value="F:ATP binding"/>
    <property type="evidence" value="ECO:0007669"/>
    <property type="project" value="UniProtKB-UniRule"/>
</dbReference>
<keyword evidence="12" id="KW-1278">Translocase</keyword>
<evidence type="ECO:0000256" key="17">
    <source>
        <dbReference type="ARBA" id="ARBA00080126"/>
    </source>
</evidence>
<evidence type="ECO:0000256" key="16">
    <source>
        <dbReference type="ARBA" id="ARBA00023136"/>
    </source>
</evidence>
<dbReference type="Pfam" id="PF00122">
    <property type="entry name" value="E1-E2_ATPase"/>
    <property type="match status" value="1"/>
</dbReference>
<evidence type="ECO:0000256" key="5">
    <source>
        <dbReference type="ARBA" id="ARBA00022692"/>
    </source>
</evidence>
<dbReference type="InterPro" id="IPR018303">
    <property type="entry name" value="ATPase_P-typ_P_site"/>
</dbReference>
<dbReference type="InterPro" id="IPR027256">
    <property type="entry name" value="P-typ_ATPase_IB"/>
</dbReference>
<dbReference type="EC" id="7.2.2.8" evidence="3"/>
<evidence type="ECO:0000256" key="10">
    <source>
        <dbReference type="ARBA" id="ARBA00022840"/>
    </source>
</evidence>
<dbReference type="PANTHER" id="PTHR43520:SF8">
    <property type="entry name" value="P-TYPE CU(+) TRANSPORTER"/>
    <property type="match status" value="1"/>
</dbReference>
<protein>
    <recommendedName>
        <fullName evidence="3">P-type Cu(+) transporter</fullName>
        <ecNumber evidence="3">7.2.2.8</ecNumber>
    </recommendedName>
    <alternativeName>
        <fullName evidence="17">Cu(2+)-ATPase</fullName>
    </alternativeName>
</protein>
<evidence type="ECO:0000256" key="8">
    <source>
        <dbReference type="ARBA" id="ARBA00022741"/>
    </source>
</evidence>
<dbReference type="InterPro" id="IPR044492">
    <property type="entry name" value="P_typ_ATPase_HD_dom"/>
</dbReference>
<comment type="subcellular location">
    <subcellularLocation>
        <location evidence="1">Endomembrane system</location>
        <topology evidence="1">Multi-pass membrane protein</topology>
    </subcellularLocation>
    <subcellularLocation>
        <location evidence="18">Membrane</location>
    </subcellularLocation>
</comment>
<evidence type="ECO:0000256" key="11">
    <source>
        <dbReference type="ARBA" id="ARBA00022842"/>
    </source>
</evidence>
<evidence type="ECO:0000256" key="1">
    <source>
        <dbReference type="ARBA" id="ARBA00004127"/>
    </source>
</evidence>
<keyword evidence="4" id="KW-0813">Transport</keyword>
<evidence type="ECO:0000256" key="9">
    <source>
        <dbReference type="ARBA" id="ARBA00022796"/>
    </source>
</evidence>
<dbReference type="SFLD" id="SFLDF00027">
    <property type="entry name" value="p-type_atpase"/>
    <property type="match status" value="1"/>
</dbReference>
<evidence type="ECO:0000313" key="20">
    <source>
        <dbReference type="EMBL" id="KAK7687282.1"/>
    </source>
</evidence>
<comment type="similarity">
    <text evidence="2 18">Belongs to the cation transport ATPase (P-type) (TC 3.A.3) family. Type IB subfamily.</text>
</comment>
<keyword evidence="8 18" id="KW-0547">Nucleotide-binding</keyword>
<dbReference type="CDD" id="cd02094">
    <property type="entry name" value="P-type_ATPase_Cu-like"/>
    <property type="match status" value="1"/>
</dbReference>
<dbReference type="InterPro" id="IPR008250">
    <property type="entry name" value="ATPase_P-typ_transduc_dom_A_sf"/>
</dbReference>
<keyword evidence="9" id="KW-0187">Copper transport</keyword>
<evidence type="ECO:0000256" key="13">
    <source>
        <dbReference type="ARBA" id="ARBA00022989"/>
    </source>
</evidence>
<evidence type="ECO:0000256" key="15">
    <source>
        <dbReference type="ARBA" id="ARBA00023065"/>
    </source>
</evidence>
<keyword evidence="6 18" id="KW-0479">Metal-binding</keyword>
<dbReference type="InterPro" id="IPR023299">
    <property type="entry name" value="ATPase_P-typ_cyto_dom_N"/>
</dbReference>
<evidence type="ECO:0000313" key="21">
    <source>
        <dbReference type="Proteomes" id="UP001385951"/>
    </source>
</evidence>
<keyword evidence="14" id="KW-0186">Copper</keyword>
<feature type="transmembrane region" description="Helical" evidence="18">
    <location>
        <begin position="309"/>
        <end position="331"/>
    </location>
</feature>
<dbReference type="PRINTS" id="PR00119">
    <property type="entry name" value="CATATPASE"/>
</dbReference>
<evidence type="ECO:0000256" key="18">
    <source>
        <dbReference type="RuleBase" id="RU362081"/>
    </source>
</evidence>
<organism evidence="20 21">
    <name type="scientific">Cerrena zonata</name>
    <dbReference type="NCBI Taxonomy" id="2478898"/>
    <lineage>
        <taxon>Eukaryota</taxon>
        <taxon>Fungi</taxon>
        <taxon>Dikarya</taxon>
        <taxon>Basidiomycota</taxon>
        <taxon>Agaricomycotina</taxon>
        <taxon>Agaricomycetes</taxon>
        <taxon>Polyporales</taxon>
        <taxon>Cerrenaceae</taxon>
        <taxon>Cerrena</taxon>
    </lineage>
</organism>
<dbReference type="PANTHER" id="PTHR43520">
    <property type="entry name" value="ATP7, ISOFORM B"/>
    <property type="match status" value="1"/>
</dbReference>
<accession>A0AAW0GBI9</accession>
<dbReference type="Gene3D" id="3.40.1110.10">
    <property type="entry name" value="Calcium-transporting ATPase, cytoplasmic domain N"/>
    <property type="match status" value="1"/>
</dbReference>
<dbReference type="GO" id="GO:0016887">
    <property type="term" value="F:ATP hydrolysis activity"/>
    <property type="evidence" value="ECO:0007669"/>
    <property type="project" value="InterPro"/>
</dbReference>
<dbReference type="PRINTS" id="PR00942">
    <property type="entry name" value="CUATPASEI"/>
</dbReference>
<dbReference type="SFLD" id="SFLDS00003">
    <property type="entry name" value="Haloacid_Dehalogenase"/>
    <property type="match status" value="1"/>
</dbReference>
<keyword evidence="21" id="KW-1185">Reference proteome</keyword>
<feature type="domain" description="HMA" evidence="19">
    <location>
        <begin position="115"/>
        <end position="181"/>
    </location>
</feature>
<feature type="domain" description="HMA" evidence="19">
    <location>
        <begin position="41"/>
        <end position="107"/>
    </location>
</feature>
<dbReference type="InterPro" id="IPR006122">
    <property type="entry name" value="HMA_Cu_ion-bd"/>
</dbReference>
<dbReference type="SFLD" id="SFLDG00002">
    <property type="entry name" value="C1.7:_P-type_atpase_like"/>
    <property type="match status" value="1"/>
</dbReference>
<dbReference type="PROSITE" id="PS00154">
    <property type="entry name" value="ATPASE_E1_E2"/>
    <property type="match status" value="1"/>
</dbReference>
<dbReference type="GO" id="GO:0005507">
    <property type="term" value="F:copper ion binding"/>
    <property type="evidence" value="ECO:0007669"/>
    <property type="project" value="InterPro"/>
</dbReference>
<keyword evidence="15" id="KW-0406">Ion transport</keyword>
<dbReference type="InterPro" id="IPR036412">
    <property type="entry name" value="HAD-like_sf"/>
</dbReference>
<keyword evidence="13 18" id="KW-1133">Transmembrane helix</keyword>
<feature type="transmembrane region" description="Helical" evidence="18">
    <location>
        <begin position="281"/>
        <end position="303"/>
    </location>
</feature>
<dbReference type="Pfam" id="PF00403">
    <property type="entry name" value="HMA"/>
    <property type="match status" value="2"/>
</dbReference>
<dbReference type="NCBIfam" id="TIGR00003">
    <property type="entry name" value="copper ion binding protein"/>
    <property type="match status" value="2"/>
</dbReference>
<sequence length="980" mass="104434">MAAFISNLLGSNQSTQASGKLELPLSEEEPLAATPMGSLSDKCELRIEGMTCGACVESIEGMLRTQAGIHSVKVALLAERGVVEYDPERWTPDKIVEEISDIGFDATIIPPTRADVVTLRIYGMTCSSCTSTVETELSAMPGITSVAVSLATETCKVEFDRAAVGPRDMVERIEEMGFDAMLSDDNDATQIRSLTRMKEVQEWRSRFHWALGFAVPVFFIGMVAKRIPFLAPIVDYRICRGVYLGDFLVLLLTTPAQFWIGQKFYRNAYKSLKHGSATMDVLVMLGTSAAYFYSLFVMIFAVGNPDPDYRPFVFFDTSTMLIMFVSLGRYLENRAKGKTSAALTDLMALAPSMATIYTDAPACTQEKRIPTELVQVGDIVKLVPGDKVPADGTVLRGSSSIDESAVTGEPVPILKQAGDMVIGGTVNGLGTFDMLVTRAGKDTALAQIVKLVEDAQTSKAPIQAFADKVAGFFVPTVISLALITFTGWMLLSHLLDDADLPEMFRHHGASKLAVCLQLCISVVVVACPCALGLSTPTAIMVGTGIGAQNGILIKGGRALEASRSIKRVMLDKTGTVTEGKMTVADIAWVSSEYSVDLPSSPMGPALSTVVMEGVTRADVIAMVSATEARSEHPLAKAVAVYGKDLLAKTALSDADVSIETFESVTGSGVKASILLTSSKVKRTVYIGNARFITQTEDGDLPSTLATFNDEQSNQGRTAIFVSIATSSTSRPYPVVAISLSDAPKKSSAYAIRALRAMGVDVNMMTGDSKATAMAIAKQVGIRPDGVWANMSPKGKAAVVTELMEKQGGGVAMVGDGINDSPALVAASVGIALLSGTSVAIEAADIVLMRSDLLDVVAALHLSKSIFTVIRRNLVWACIYNVLGIPLAMGFFLPFGFHLHPMMAGAAMAFSSVSVVTSSLVLKWWKRPASSIMPGENDITSDEPGMLRSAFSDALSSVQNVFSSRRSAAGYSQLPMEMGQV</sequence>
<feature type="transmembrane region" description="Helical" evidence="18">
    <location>
        <begin position="207"/>
        <end position="229"/>
    </location>
</feature>
<dbReference type="InterPro" id="IPR023298">
    <property type="entry name" value="ATPase_P-typ_TM_dom_sf"/>
</dbReference>
<feature type="transmembrane region" description="Helical" evidence="18">
    <location>
        <begin position="511"/>
        <end position="533"/>
    </location>
</feature>
<dbReference type="FunFam" id="3.30.70.100:FF:000043">
    <property type="entry name" value="Copper-transporting ATPase 2"/>
    <property type="match status" value="1"/>
</dbReference>
<name>A0AAW0GBI9_9APHY</name>
<dbReference type="Gene3D" id="3.40.50.1000">
    <property type="entry name" value="HAD superfamily/HAD-like"/>
    <property type="match status" value="1"/>
</dbReference>
<evidence type="ECO:0000256" key="3">
    <source>
        <dbReference type="ARBA" id="ARBA00012517"/>
    </source>
</evidence>
<comment type="caution">
    <text evidence="20">The sequence shown here is derived from an EMBL/GenBank/DDBJ whole genome shotgun (WGS) entry which is preliminary data.</text>
</comment>
<dbReference type="Gene3D" id="3.30.70.100">
    <property type="match status" value="2"/>
</dbReference>
<dbReference type="GO" id="GO:0043682">
    <property type="term" value="F:P-type divalent copper transporter activity"/>
    <property type="evidence" value="ECO:0007669"/>
    <property type="project" value="TreeGrafter"/>
</dbReference>
<dbReference type="InterPro" id="IPR017969">
    <property type="entry name" value="Heavy-metal-associated_CS"/>
</dbReference>
<keyword evidence="11" id="KW-0460">Magnesium</keyword>
<dbReference type="InterPro" id="IPR001757">
    <property type="entry name" value="P_typ_ATPase"/>
</dbReference>
<keyword evidence="7" id="KW-0677">Repeat</keyword>